<sequence>MYTTQDPHRGLETPPPASRFRRPWSPEPYDPAPSSSLSRYPEFRNQDDPQTSSSRNRGREPSDVSVEALDLADYARTLARNTNTHSYAPIHRSNYIEQQAHPFLPYDQYPPSPPPLRPFALASQDSLSPPSLLSPSASSAQSRSGSSSTRSFAPRHRPFSLPTPSLPQRSLQSHPSQTEYNNADGGRQGIYHGFKSEPEIDITQFPAFTRGWYAKRPELGSQEPYDPYSPSDSLYKGSNDPHKVSPFDPSYDTNNYPSPPPSYPHIPAHGSRSSRDANLFPWSADPPENQPPLDPEIKEERMRMLEREFGGKGKGKSFEDDEKVVGSVDGKGRILTEGPKKRLAVRWLQILLALMAGGASIYAGLAIKPSPPPPPAGKPPLYVLYVLSVLTFLFCTYFFLIYPSCCGARKASAPSNPYTSGPGGMMVLPVQGLPGKKGGKKKKKGKGGMPGDVQVNLIVDPSMFGGRPPAEDESEDASESEFGLPGSYTSSSRPGGRRRRGGGKRRRGIFEGLAVEAQWKRARKMLKWVMLVDVCGMVLWGSEFVFVLIGKRCPSGGFEGWCDAYNLSSAAACLLCVAFGFSTFFDIKDLHKSKSSPRTRT</sequence>
<evidence type="ECO:0000313" key="3">
    <source>
        <dbReference type="EMBL" id="CAL1705140.1"/>
    </source>
</evidence>
<feature type="compositionally biased region" description="Low complexity" evidence="1">
    <location>
        <begin position="118"/>
        <end position="152"/>
    </location>
</feature>
<proteinExistence type="predicted"/>
<feature type="region of interest" description="Disordered" evidence="1">
    <location>
        <begin position="103"/>
        <end position="192"/>
    </location>
</feature>
<gene>
    <name evidence="3" type="ORF">GFSPODELE1_LOCUS5292</name>
</gene>
<evidence type="ECO:0000256" key="1">
    <source>
        <dbReference type="SAM" id="MobiDB-lite"/>
    </source>
</evidence>
<protein>
    <submittedName>
        <fullName evidence="3">Uncharacterized protein</fullName>
    </submittedName>
</protein>
<feature type="transmembrane region" description="Helical" evidence="2">
    <location>
        <begin position="528"/>
        <end position="549"/>
    </location>
</feature>
<dbReference type="EMBL" id="OZ037946">
    <property type="protein sequence ID" value="CAL1705140.1"/>
    <property type="molecule type" value="Genomic_DNA"/>
</dbReference>
<feature type="transmembrane region" description="Helical" evidence="2">
    <location>
        <begin position="382"/>
        <end position="402"/>
    </location>
</feature>
<feature type="region of interest" description="Disordered" evidence="1">
    <location>
        <begin position="466"/>
        <end position="504"/>
    </location>
</feature>
<name>A0ABP1DBA8_9APHY</name>
<keyword evidence="2" id="KW-0812">Transmembrane</keyword>
<feature type="transmembrane region" description="Helical" evidence="2">
    <location>
        <begin position="569"/>
        <end position="587"/>
    </location>
</feature>
<feature type="compositionally biased region" description="Pro residues" evidence="1">
    <location>
        <begin position="108"/>
        <end position="117"/>
    </location>
</feature>
<keyword evidence="4" id="KW-1185">Reference proteome</keyword>
<feature type="region of interest" description="Disordered" evidence="1">
    <location>
        <begin position="218"/>
        <end position="293"/>
    </location>
</feature>
<feature type="region of interest" description="Disordered" evidence="1">
    <location>
        <begin position="429"/>
        <end position="452"/>
    </location>
</feature>
<feature type="transmembrane region" description="Helical" evidence="2">
    <location>
        <begin position="343"/>
        <end position="362"/>
    </location>
</feature>
<feature type="region of interest" description="Disordered" evidence="1">
    <location>
        <begin position="1"/>
        <end position="68"/>
    </location>
</feature>
<accession>A0ABP1DBA8</accession>
<feature type="compositionally biased region" description="Basic residues" evidence="1">
    <location>
        <begin position="437"/>
        <end position="446"/>
    </location>
</feature>
<evidence type="ECO:0000256" key="2">
    <source>
        <dbReference type="SAM" id="Phobius"/>
    </source>
</evidence>
<feature type="compositionally biased region" description="Polar residues" evidence="1">
    <location>
        <begin position="162"/>
        <end position="181"/>
    </location>
</feature>
<feature type="compositionally biased region" description="Basic and acidic residues" evidence="1">
    <location>
        <begin position="1"/>
        <end position="11"/>
    </location>
</feature>
<organism evidence="3 4">
    <name type="scientific">Somion occarium</name>
    <dbReference type="NCBI Taxonomy" id="3059160"/>
    <lineage>
        <taxon>Eukaryota</taxon>
        <taxon>Fungi</taxon>
        <taxon>Dikarya</taxon>
        <taxon>Basidiomycota</taxon>
        <taxon>Agaricomycotina</taxon>
        <taxon>Agaricomycetes</taxon>
        <taxon>Polyporales</taxon>
        <taxon>Cerrenaceae</taxon>
        <taxon>Somion</taxon>
    </lineage>
</organism>
<reference evidence="4" key="1">
    <citation type="submission" date="2024-04" db="EMBL/GenBank/DDBJ databases">
        <authorList>
            <person name="Shaw F."/>
            <person name="Minotto A."/>
        </authorList>
    </citation>
    <scope>NUCLEOTIDE SEQUENCE [LARGE SCALE GENOMIC DNA]</scope>
</reference>
<keyword evidence="2" id="KW-0472">Membrane</keyword>
<keyword evidence="2" id="KW-1133">Transmembrane helix</keyword>
<evidence type="ECO:0000313" key="4">
    <source>
        <dbReference type="Proteomes" id="UP001497453"/>
    </source>
</evidence>
<dbReference type="Proteomes" id="UP001497453">
    <property type="component" value="Chromosome 3"/>
</dbReference>
<feature type="compositionally biased region" description="Basic residues" evidence="1">
    <location>
        <begin position="495"/>
        <end position="504"/>
    </location>
</feature>